<organism evidence="1 2">
    <name type="scientific">Scyliorhinus torazame</name>
    <name type="common">Cloudy catshark</name>
    <name type="synonym">Catulus torazame</name>
    <dbReference type="NCBI Taxonomy" id="75743"/>
    <lineage>
        <taxon>Eukaryota</taxon>
        <taxon>Metazoa</taxon>
        <taxon>Chordata</taxon>
        <taxon>Craniata</taxon>
        <taxon>Vertebrata</taxon>
        <taxon>Chondrichthyes</taxon>
        <taxon>Elasmobranchii</taxon>
        <taxon>Galeomorphii</taxon>
        <taxon>Galeoidea</taxon>
        <taxon>Carcharhiniformes</taxon>
        <taxon>Scyliorhinidae</taxon>
        <taxon>Scyliorhinus</taxon>
    </lineage>
</organism>
<evidence type="ECO:0000313" key="1">
    <source>
        <dbReference type="EMBL" id="GCB80838.1"/>
    </source>
</evidence>
<proteinExistence type="predicted"/>
<reference evidence="1 2" key="1">
    <citation type="journal article" date="2018" name="Nat. Ecol. Evol.">
        <title>Shark genomes provide insights into elasmobranch evolution and the origin of vertebrates.</title>
        <authorList>
            <person name="Hara Y"/>
            <person name="Yamaguchi K"/>
            <person name="Onimaru K"/>
            <person name="Kadota M"/>
            <person name="Koyanagi M"/>
            <person name="Keeley SD"/>
            <person name="Tatsumi K"/>
            <person name="Tanaka K"/>
            <person name="Motone F"/>
            <person name="Kageyama Y"/>
            <person name="Nozu R"/>
            <person name="Adachi N"/>
            <person name="Nishimura O"/>
            <person name="Nakagawa R"/>
            <person name="Tanegashima C"/>
            <person name="Kiyatake I"/>
            <person name="Matsumoto R"/>
            <person name="Murakumo K"/>
            <person name="Nishida K"/>
            <person name="Terakita A"/>
            <person name="Kuratani S"/>
            <person name="Sato K"/>
            <person name="Hyodo S Kuraku.S."/>
        </authorList>
    </citation>
    <scope>NUCLEOTIDE SEQUENCE [LARGE SCALE GENOMIC DNA]</scope>
</reference>
<evidence type="ECO:0000313" key="2">
    <source>
        <dbReference type="Proteomes" id="UP000288216"/>
    </source>
</evidence>
<sequence>MLELRADQSTQLQQVAAVGDKDFYCFQCWASTFRKRDSDNHGGAEDRPGSVAGEAALRVRERANSLGPDGLAHALSALGLQQLETASSVAAEPHHVLSAQHGYHAE</sequence>
<protein>
    <submittedName>
        <fullName evidence="1">Uncharacterized protein</fullName>
    </submittedName>
</protein>
<comment type="caution">
    <text evidence="1">The sequence shown here is derived from an EMBL/GenBank/DDBJ whole genome shotgun (WGS) entry which is preliminary data.</text>
</comment>
<dbReference type="Proteomes" id="UP000288216">
    <property type="component" value="Unassembled WGS sequence"/>
</dbReference>
<gene>
    <name evidence="1" type="ORF">scyTo_0022719</name>
</gene>
<dbReference type="AlphaFoldDB" id="A0A401Q643"/>
<keyword evidence="2" id="KW-1185">Reference proteome</keyword>
<name>A0A401Q643_SCYTO</name>
<dbReference type="EMBL" id="BFAA01023705">
    <property type="protein sequence ID" value="GCB80838.1"/>
    <property type="molecule type" value="Genomic_DNA"/>
</dbReference>
<accession>A0A401Q643</accession>